<evidence type="ECO:0000313" key="2">
    <source>
        <dbReference type="EMBL" id="MPC29405.1"/>
    </source>
</evidence>
<keyword evidence="3" id="KW-1185">Reference proteome</keyword>
<gene>
    <name evidence="2" type="ORF">E2C01_022635</name>
</gene>
<name>A0A5B7E7U4_PORTR</name>
<dbReference type="EMBL" id="VSRR010002066">
    <property type="protein sequence ID" value="MPC29405.1"/>
    <property type="molecule type" value="Genomic_DNA"/>
</dbReference>
<reference evidence="2 3" key="1">
    <citation type="submission" date="2019-05" db="EMBL/GenBank/DDBJ databases">
        <title>Another draft genome of Portunus trituberculatus and its Hox gene families provides insights of decapod evolution.</title>
        <authorList>
            <person name="Jeong J.-H."/>
            <person name="Song I."/>
            <person name="Kim S."/>
            <person name="Choi T."/>
            <person name="Kim D."/>
            <person name="Ryu S."/>
            <person name="Kim W."/>
        </authorList>
    </citation>
    <scope>NUCLEOTIDE SEQUENCE [LARGE SCALE GENOMIC DNA]</scope>
    <source>
        <tissue evidence="2">Muscle</tissue>
    </source>
</reference>
<proteinExistence type="predicted"/>
<protein>
    <submittedName>
        <fullName evidence="2">Uncharacterized protein</fullName>
    </submittedName>
</protein>
<feature type="region of interest" description="Disordered" evidence="1">
    <location>
        <begin position="59"/>
        <end position="84"/>
    </location>
</feature>
<dbReference type="AlphaFoldDB" id="A0A5B7E7U4"/>
<feature type="compositionally biased region" description="Basic and acidic residues" evidence="1">
    <location>
        <begin position="61"/>
        <end position="84"/>
    </location>
</feature>
<sequence>MWVAGPCVPVRGRRLTRDRISVATDLTPPTHRTHFSACRKTIGLVFFSMTKKKVQTNMKAHYNEPGRYGHQDDEMSAREEREER</sequence>
<comment type="caution">
    <text evidence="2">The sequence shown here is derived from an EMBL/GenBank/DDBJ whole genome shotgun (WGS) entry which is preliminary data.</text>
</comment>
<accession>A0A5B7E7U4</accession>
<evidence type="ECO:0000313" key="3">
    <source>
        <dbReference type="Proteomes" id="UP000324222"/>
    </source>
</evidence>
<evidence type="ECO:0000256" key="1">
    <source>
        <dbReference type="SAM" id="MobiDB-lite"/>
    </source>
</evidence>
<organism evidence="2 3">
    <name type="scientific">Portunus trituberculatus</name>
    <name type="common">Swimming crab</name>
    <name type="synonym">Neptunus trituberculatus</name>
    <dbReference type="NCBI Taxonomy" id="210409"/>
    <lineage>
        <taxon>Eukaryota</taxon>
        <taxon>Metazoa</taxon>
        <taxon>Ecdysozoa</taxon>
        <taxon>Arthropoda</taxon>
        <taxon>Crustacea</taxon>
        <taxon>Multicrustacea</taxon>
        <taxon>Malacostraca</taxon>
        <taxon>Eumalacostraca</taxon>
        <taxon>Eucarida</taxon>
        <taxon>Decapoda</taxon>
        <taxon>Pleocyemata</taxon>
        <taxon>Brachyura</taxon>
        <taxon>Eubrachyura</taxon>
        <taxon>Portunoidea</taxon>
        <taxon>Portunidae</taxon>
        <taxon>Portuninae</taxon>
        <taxon>Portunus</taxon>
    </lineage>
</organism>
<dbReference type="Proteomes" id="UP000324222">
    <property type="component" value="Unassembled WGS sequence"/>
</dbReference>